<dbReference type="PANTHER" id="PTHR43227">
    <property type="entry name" value="BLL4140 PROTEIN"/>
    <property type="match status" value="1"/>
</dbReference>
<dbReference type="SUPFAM" id="SSF161098">
    <property type="entry name" value="MetI-like"/>
    <property type="match status" value="1"/>
</dbReference>
<dbReference type="eggNOG" id="COG1175">
    <property type="taxonomic scope" value="Bacteria"/>
</dbReference>
<protein>
    <submittedName>
        <fullName evidence="11">Binding-protein-dependent transport systems inner membrane component</fullName>
    </submittedName>
</protein>
<dbReference type="InterPro" id="IPR000515">
    <property type="entry name" value="MetI-like"/>
</dbReference>
<evidence type="ECO:0000256" key="9">
    <source>
        <dbReference type="RuleBase" id="RU363032"/>
    </source>
</evidence>
<evidence type="ECO:0000256" key="6">
    <source>
        <dbReference type="ARBA" id="ARBA00022989"/>
    </source>
</evidence>
<dbReference type="Proteomes" id="UP000007257">
    <property type="component" value="Chromosome"/>
</dbReference>
<feature type="transmembrane region" description="Helical" evidence="9">
    <location>
        <begin position="74"/>
        <end position="93"/>
    </location>
</feature>
<dbReference type="PANTHER" id="PTHR43227:SF11">
    <property type="entry name" value="BLL4140 PROTEIN"/>
    <property type="match status" value="1"/>
</dbReference>
<feature type="transmembrane region" description="Helical" evidence="9">
    <location>
        <begin position="151"/>
        <end position="173"/>
    </location>
</feature>
<proteinExistence type="inferred from homology"/>
<dbReference type="GO" id="GO:0055085">
    <property type="term" value="P:transmembrane transport"/>
    <property type="evidence" value="ECO:0007669"/>
    <property type="project" value="InterPro"/>
</dbReference>
<keyword evidence="7 9" id="KW-0472">Membrane</keyword>
<sequence>MIKMKESSLGGLLASTYLGYSLVFWLYPFLWLAVLSFTDWKFIGTPSFNGVKNIIAVMQNPLFWTAMYNVFKFLAYYLPIVLVSSLLFAFGLRKIKYGKAFVALSFLLANVSSGVAYSIVFSKLFSETGPINTFLMDMFGVNVPWFTHPDFAMLSIALIITWKFVGYYGLIFYSGLITIPKDIYDAADLDKTTGLGKIWHITLPLMNAQIVMVLVLAITVAFSIFTEPYLITGGGPLKSTTTPMVVMYEAAFRQMQPSWAATMSIIVALFSFTLIWILRRCLEKKIEIV</sequence>
<evidence type="ECO:0000256" key="3">
    <source>
        <dbReference type="ARBA" id="ARBA00022475"/>
    </source>
</evidence>
<keyword evidence="3" id="KW-1003">Cell membrane</keyword>
<dbReference type="InterPro" id="IPR035906">
    <property type="entry name" value="MetI-like_sf"/>
</dbReference>
<evidence type="ECO:0000256" key="1">
    <source>
        <dbReference type="ARBA" id="ARBA00004429"/>
    </source>
</evidence>
<dbReference type="AlphaFoldDB" id="A0A0H3FET5"/>
<evidence type="ECO:0000313" key="12">
    <source>
        <dbReference type="Proteomes" id="UP000007257"/>
    </source>
</evidence>
<reference evidence="12" key="1">
    <citation type="submission" date="2011-01" db="EMBL/GenBank/DDBJ databases">
        <title>Complete sequence of chromosome of Rahnella sp. Y9602.</title>
        <authorList>
            <consortium name="US DOE Joint Genome Institute"/>
            <person name="Lucas S."/>
            <person name="Copeland A."/>
            <person name="Lapidus A."/>
            <person name="Cheng J.-F."/>
            <person name="Goodwin L."/>
            <person name="Pitluck S."/>
            <person name="Lu M."/>
            <person name="Detter J.C."/>
            <person name="Han C."/>
            <person name="Tapia R."/>
            <person name="Land M."/>
            <person name="Hauser L."/>
            <person name="Kyrpides N."/>
            <person name="Ivanova N."/>
            <person name="Ovchinnikova G."/>
            <person name="Pagani I."/>
            <person name="Sobecky P.A."/>
            <person name="Martinez R.J."/>
            <person name="Woyke T."/>
        </authorList>
    </citation>
    <scope>NUCLEOTIDE SEQUENCE [LARGE SCALE GENOMIC DNA]</scope>
    <source>
        <strain evidence="12">Y9602</strain>
    </source>
</reference>
<feature type="domain" description="ABC transmembrane type-1" evidence="10">
    <location>
        <begin position="67"/>
        <end position="278"/>
    </location>
</feature>
<evidence type="ECO:0000256" key="5">
    <source>
        <dbReference type="ARBA" id="ARBA00022692"/>
    </source>
</evidence>
<evidence type="ECO:0000256" key="4">
    <source>
        <dbReference type="ARBA" id="ARBA00022519"/>
    </source>
</evidence>
<accession>A0A0H3FET5</accession>
<reference evidence="11 12" key="2">
    <citation type="journal article" date="2012" name="J. Bacteriol.">
        <title>Complete Genome Sequence of Rahnella sp. Strain Y9602, a Gammaproteobacterium Isolate from Metal- and Radionuclide-Contaminated Soil.</title>
        <authorList>
            <person name="Martinez R.J."/>
            <person name="Bruce D."/>
            <person name="Detter C."/>
            <person name="Goodwin L.A."/>
            <person name="Han J."/>
            <person name="Han C.S."/>
            <person name="Held B."/>
            <person name="Land M.L."/>
            <person name="Mikhailova N."/>
            <person name="Nolan M."/>
            <person name="Pennacchio L."/>
            <person name="Pitluck S."/>
            <person name="Tapia R."/>
            <person name="Woyke T."/>
            <person name="Sobecky P.A."/>
        </authorList>
    </citation>
    <scope>NUCLEOTIDE SEQUENCE [LARGE SCALE GENOMIC DNA]</scope>
    <source>
        <strain evidence="11 12">Y9602</strain>
    </source>
</reference>
<evidence type="ECO:0000256" key="7">
    <source>
        <dbReference type="ARBA" id="ARBA00023136"/>
    </source>
</evidence>
<feature type="transmembrane region" description="Helical" evidence="9">
    <location>
        <begin position="205"/>
        <end position="225"/>
    </location>
</feature>
<dbReference type="PROSITE" id="PS50928">
    <property type="entry name" value="ABC_TM1"/>
    <property type="match status" value="1"/>
</dbReference>
<gene>
    <name evidence="11" type="ordered locus">Rahaq_4214</name>
</gene>
<dbReference type="InterPro" id="IPR050809">
    <property type="entry name" value="UgpAE/MalFG_permease"/>
</dbReference>
<dbReference type="OrthoDB" id="8417460at2"/>
<dbReference type="CDD" id="cd06261">
    <property type="entry name" value="TM_PBP2"/>
    <property type="match status" value="1"/>
</dbReference>
<comment type="function">
    <text evidence="8">Part of the ABC transporter complex UgpBAEC involved in sn-glycerol-3-phosphate (G3P) import. Probably responsible for the translocation of the substrate across the membrane.</text>
</comment>
<comment type="similarity">
    <text evidence="9">Belongs to the binding-protein-dependent transport system permease family.</text>
</comment>
<dbReference type="Gene3D" id="1.10.3720.10">
    <property type="entry name" value="MetI-like"/>
    <property type="match status" value="1"/>
</dbReference>
<dbReference type="Pfam" id="PF00528">
    <property type="entry name" value="BPD_transp_1"/>
    <property type="match status" value="1"/>
</dbReference>
<evidence type="ECO:0000256" key="8">
    <source>
        <dbReference type="ARBA" id="ARBA00037054"/>
    </source>
</evidence>
<dbReference type="GO" id="GO:0005886">
    <property type="term" value="C:plasma membrane"/>
    <property type="evidence" value="ECO:0007669"/>
    <property type="project" value="UniProtKB-SubCell"/>
</dbReference>
<dbReference type="RefSeq" id="WP_013577489.1">
    <property type="nucleotide sequence ID" value="NC_015061.1"/>
</dbReference>
<organism evidence="11 12">
    <name type="scientific">Rahnella sp. (strain Y9602)</name>
    <dbReference type="NCBI Taxonomy" id="2703885"/>
    <lineage>
        <taxon>Bacteria</taxon>
        <taxon>Pseudomonadati</taxon>
        <taxon>Pseudomonadota</taxon>
        <taxon>Gammaproteobacteria</taxon>
        <taxon>Enterobacterales</taxon>
        <taxon>Yersiniaceae</taxon>
        <taxon>Rahnella</taxon>
    </lineage>
</organism>
<dbReference type="KEGG" id="rah:Rahaq_4214"/>
<evidence type="ECO:0000256" key="2">
    <source>
        <dbReference type="ARBA" id="ARBA00022448"/>
    </source>
</evidence>
<dbReference type="HOGENOM" id="CLU_016047_0_2_6"/>
<keyword evidence="5 9" id="KW-0812">Transmembrane</keyword>
<name>A0A0H3FET5_RAHSY</name>
<keyword evidence="2 9" id="KW-0813">Transport</keyword>
<dbReference type="EMBL" id="CP002505">
    <property type="protein sequence ID" value="ADW75802.1"/>
    <property type="molecule type" value="Genomic_DNA"/>
</dbReference>
<keyword evidence="6 9" id="KW-1133">Transmembrane helix</keyword>
<feature type="transmembrane region" description="Helical" evidence="9">
    <location>
        <begin position="12"/>
        <end position="34"/>
    </location>
</feature>
<comment type="subcellular location">
    <subcellularLocation>
        <location evidence="1">Cell inner membrane</location>
        <topology evidence="1">Multi-pass membrane protein</topology>
    </subcellularLocation>
    <subcellularLocation>
        <location evidence="9">Cell membrane</location>
        <topology evidence="9">Multi-pass membrane protein</topology>
    </subcellularLocation>
</comment>
<evidence type="ECO:0000313" key="11">
    <source>
        <dbReference type="EMBL" id="ADW75802.1"/>
    </source>
</evidence>
<feature type="transmembrane region" description="Helical" evidence="9">
    <location>
        <begin position="259"/>
        <end position="278"/>
    </location>
</feature>
<evidence type="ECO:0000259" key="10">
    <source>
        <dbReference type="PROSITE" id="PS50928"/>
    </source>
</evidence>
<feature type="transmembrane region" description="Helical" evidence="9">
    <location>
        <begin position="100"/>
        <end position="120"/>
    </location>
</feature>
<keyword evidence="4" id="KW-0997">Cell inner membrane</keyword>